<keyword evidence="3 6" id="KW-0378">Hydrolase</keyword>
<feature type="transmembrane region" description="Helical" evidence="7">
    <location>
        <begin position="181"/>
        <end position="201"/>
    </location>
</feature>
<keyword evidence="7" id="KW-0472">Membrane</keyword>
<evidence type="ECO:0000256" key="4">
    <source>
        <dbReference type="ARBA" id="ARBA00022833"/>
    </source>
</evidence>
<accession>A0ABP8WS92</accession>
<feature type="transmembrane region" description="Helical" evidence="7">
    <location>
        <begin position="103"/>
        <end position="126"/>
    </location>
</feature>
<gene>
    <name evidence="10" type="ORF">GCM10023226_36050</name>
</gene>
<evidence type="ECO:0000256" key="2">
    <source>
        <dbReference type="ARBA" id="ARBA00022723"/>
    </source>
</evidence>
<sequence length="417" mass="44147">MSDAGSLRVSAVTAGVGGLLFVVLAWWLVPWDPVPGGPLDPAPVGSVLTAEQVARAESFATWSRVWSWSALVLSLALACWFGFTRRGRGVVARVVGRLAGRRWWVQAVLAVVLLTLAGRLLTLPLAAARRQLLLDAGLSTQTWSGFARDVLLGELVTVAVTSAAVLAVLACARRWRRAWPAVAGGLLAALVLGGSFAYPVVVEPLFNSFTSLPDGELRTEVLAIADAEGVPVDDVLVADASRRTTTLNAYVSGFGGTRRVVLYDTLVEDVPQSQTLSIVAHELAHARHDDVVVGTVLGASGALASMGLLGLVLALGRRRGWPGAQDASVVPVLLALAAVAMLLVSPIQNGISRQIELRADVDALRYTGDRDAFVDVQQQLAVRSLADPSPPAWSQFWFGSHPGVLTRTALAFRVLPD</sequence>
<dbReference type="Pfam" id="PF01435">
    <property type="entry name" value="Peptidase_M48"/>
    <property type="match status" value="1"/>
</dbReference>
<comment type="caution">
    <text evidence="10">The sequence shown here is derived from an EMBL/GenBank/DDBJ whole genome shotgun (WGS) entry which is preliminary data.</text>
</comment>
<evidence type="ECO:0000259" key="8">
    <source>
        <dbReference type="Pfam" id="PF01435"/>
    </source>
</evidence>
<dbReference type="RefSeq" id="WP_345268492.1">
    <property type="nucleotide sequence ID" value="NZ_BAABIM010000004.1"/>
</dbReference>
<evidence type="ECO:0008006" key="12">
    <source>
        <dbReference type="Google" id="ProtNLM"/>
    </source>
</evidence>
<evidence type="ECO:0000259" key="9">
    <source>
        <dbReference type="Pfam" id="PF16491"/>
    </source>
</evidence>
<keyword evidence="1 6" id="KW-0645">Protease</keyword>
<feature type="transmembrane region" description="Helical" evidence="7">
    <location>
        <begin position="146"/>
        <end position="169"/>
    </location>
</feature>
<keyword evidence="4 6" id="KW-0862">Zinc</keyword>
<name>A0ABP8WS92_9ACTN</name>
<evidence type="ECO:0000256" key="5">
    <source>
        <dbReference type="ARBA" id="ARBA00023049"/>
    </source>
</evidence>
<feature type="transmembrane region" description="Helical" evidence="7">
    <location>
        <begin position="327"/>
        <end position="347"/>
    </location>
</feature>
<evidence type="ECO:0000256" key="7">
    <source>
        <dbReference type="SAM" id="Phobius"/>
    </source>
</evidence>
<keyword evidence="2" id="KW-0479">Metal-binding</keyword>
<reference evidence="11" key="1">
    <citation type="journal article" date="2019" name="Int. J. Syst. Evol. Microbiol.">
        <title>The Global Catalogue of Microorganisms (GCM) 10K type strain sequencing project: providing services to taxonomists for standard genome sequencing and annotation.</title>
        <authorList>
            <consortium name="The Broad Institute Genomics Platform"/>
            <consortium name="The Broad Institute Genome Sequencing Center for Infectious Disease"/>
            <person name="Wu L."/>
            <person name="Ma J."/>
        </authorList>
    </citation>
    <scope>NUCLEOTIDE SEQUENCE [LARGE SCALE GENOMIC DNA]</scope>
    <source>
        <strain evidence="11">JCM 18127</strain>
    </source>
</reference>
<comment type="cofactor">
    <cofactor evidence="6">
        <name>Zn(2+)</name>
        <dbReference type="ChEBI" id="CHEBI:29105"/>
    </cofactor>
    <text evidence="6">Binds 1 zinc ion per subunit.</text>
</comment>
<feature type="domain" description="CAAX prenyl protease 1 N-terminal" evidence="9">
    <location>
        <begin position="89"/>
        <end position="207"/>
    </location>
</feature>
<feature type="transmembrane region" description="Helical" evidence="7">
    <location>
        <begin position="65"/>
        <end position="83"/>
    </location>
</feature>
<feature type="transmembrane region" description="Helical" evidence="7">
    <location>
        <begin position="7"/>
        <end position="29"/>
    </location>
</feature>
<dbReference type="EMBL" id="BAABIM010000004">
    <property type="protein sequence ID" value="GAA4694591.1"/>
    <property type="molecule type" value="Genomic_DNA"/>
</dbReference>
<proteinExistence type="inferred from homology"/>
<evidence type="ECO:0000313" key="11">
    <source>
        <dbReference type="Proteomes" id="UP001500621"/>
    </source>
</evidence>
<dbReference type="InterPro" id="IPR001915">
    <property type="entry name" value="Peptidase_M48"/>
</dbReference>
<evidence type="ECO:0000256" key="1">
    <source>
        <dbReference type="ARBA" id="ARBA00022670"/>
    </source>
</evidence>
<keyword evidence="11" id="KW-1185">Reference proteome</keyword>
<dbReference type="Proteomes" id="UP001500621">
    <property type="component" value="Unassembled WGS sequence"/>
</dbReference>
<dbReference type="PANTHER" id="PTHR10120">
    <property type="entry name" value="CAAX PRENYL PROTEASE 1"/>
    <property type="match status" value="1"/>
</dbReference>
<keyword evidence="7" id="KW-0812">Transmembrane</keyword>
<dbReference type="Gene3D" id="3.30.2010.10">
    <property type="entry name" value="Metalloproteases ('zincins'), catalytic domain"/>
    <property type="match status" value="1"/>
</dbReference>
<feature type="domain" description="Peptidase M48" evidence="8">
    <location>
        <begin position="213"/>
        <end position="408"/>
    </location>
</feature>
<organism evidence="10 11">
    <name type="scientific">Nocardioides nanhaiensis</name>
    <dbReference type="NCBI Taxonomy" id="1476871"/>
    <lineage>
        <taxon>Bacteria</taxon>
        <taxon>Bacillati</taxon>
        <taxon>Actinomycetota</taxon>
        <taxon>Actinomycetes</taxon>
        <taxon>Propionibacteriales</taxon>
        <taxon>Nocardioidaceae</taxon>
        <taxon>Nocardioides</taxon>
    </lineage>
</organism>
<evidence type="ECO:0000313" key="10">
    <source>
        <dbReference type="EMBL" id="GAA4694591.1"/>
    </source>
</evidence>
<evidence type="ECO:0000256" key="6">
    <source>
        <dbReference type="RuleBase" id="RU003983"/>
    </source>
</evidence>
<dbReference type="InterPro" id="IPR032456">
    <property type="entry name" value="Peptidase_M48_N"/>
</dbReference>
<comment type="similarity">
    <text evidence="6">Belongs to the peptidase M48 family.</text>
</comment>
<keyword evidence="5 6" id="KW-0482">Metalloprotease</keyword>
<keyword evidence="7" id="KW-1133">Transmembrane helix</keyword>
<dbReference type="Pfam" id="PF16491">
    <property type="entry name" value="Peptidase_M48_N"/>
    <property type="match status" value="1"/>
</dbReference>
<feature type="transmembrane region" description="Helical" evidence="7">
    <location>
        <begin position="291"/>
        <end position="315"/>
    </location>
</feature>
<evidence type="ECO:0000256" key="3">
    <source>
        <dbReference type="ARBA" id="ARBA00022801"/>
    </source>
</evidence>
<protein>
    <recommendedName>
        <fullName evidence="12">M48 family peptidase</fullName>
    </recommendedName>
</protein>